<protein>
    <submittedName>
        <fullName evidence="1">Uncharacterized protein</fullName>
    </submittedName>
</protein>
<proteinExistence type="predicted"/>
<comment type="caution">
    <text evidence="1">The sequence shown here is derived from an EMBL/GenBank/DDBJ whole genome shotgun (WGS) entry which is preliminary data.</text>
</comment>
<accession>A0A0L0MW80</accession>
<organism evidence="1 2">
    <name type="scientific">Tolypocladium ophioglossoides (strain CBS 100239)</name>
    <name type="common">Snaketongue truffleclub</name>
    <name type="synonym">Elaphocordyceps ophioglossoides</name>
    <dbReference type="NCBI Taxonomy" id="1163406"/>
    <lineage>
        <taxon>Eukaryota</taxon>
        <taxon>Fungi</taxon>
        <taxon>Dikarya</taxon>
        <taxon>Ascomycota</taxon>
        <taxon>Pezizomycotina</taxon>
        <taxon>Sordariomycetes</taxon>
        <taxon>Hypocreomycetidae</taxon>
        <taxon>Hypocreales</taxon>
        <taxon>Ophiocordycipitaceae</taxon>
        <taxon>Tolypocladium</taxon>
    </lineage>
</organism>
<gene>
    <name evidence="1" type="ORF">TOPH_09246</name>
</gene>
<name>A0A0L0MW80_TOLOC</name>
<sequence>MIGWRFLESFWTELRQRYSDLRVQPRDPNRAPFAYFEDPKLLFQVHDTNNAIVGQSLTEAFDVFCDEVLGGLQLHYLDFRSCWVDIGFRDMPSTYSSPQGQDIPVTLLWKRDCHDYYDRVIKEAALDIALKPERFRTFNLRDVATYTAKAHSSKRGPSTLDPGNPNYTKSGVLRAKAYHCNKELFSVMFSDYQTFGSQHLSAPALPDDMITHLFSMGHNSANAILPTKEVNDLISALACRFIKPLNYIFSLAPRLANHGRKARAVVYYYTAKLFMRPLLLSLTGEREYSFDKWIWERTCTVRKREGARQVTYRRTGLDLKTTLQSAGVVWLRCT</sequence>
<dbReference type="EMBL" id="LFRF01000082">
    <property type="protein sequence ID" value="KND86132.1"/>
    <property type="molecule type" value="Genomic_DNA"/>
</dbReference>
<dbReference type="Proteomes" id="UP000036947">
    <property type="component" value="Unassembled WGS sequence"/>
</dbReference>
<evidence type="ECO:0000313" key="2">
    <source>
        <dbReference type="Proteomes" id="UP000036947"/>
    </source>
</evidence>
<dbReference type="OrthoDB" id="4925481at2759"/>
<dbReference type="STRING" id="1163406.A0A0L0MW80"/>
<evidence type="ECO:0000313" key="1">
    <source>
        <dbReference type="EMBL" id="KND86132.1"/>
    </source>
</evidence>
<keyword evidence="2" id="KW-1185">Reference proteome</keyword>
<dbReference type="AlphaFoldDB" id="A0A0L0MW80"/>
<reference evidence="1 2" key="1">
    <citation type="journal article" date="2015" name="BMC Genomics">
        <title>The genome of the truffle-parasite Tolypocladium ophioglossoides and the evolution of antifungal peptaibiotics.</title>
        <authorList>
            <person name="Quandt C.A."/>
            <person name="Bushley K.E."/>
            <person name="Spatafora J.W."/>
        </authorList>
    </citation>
    <scope>NUCLEOTIDE SEQUENCE [LARGE SCALE GENOMIC DNA]</scope>
    <source>
        <strain evidence="1 2">CBS 100239</strain>
    </source>
</reference>